<reference evidence="3 4" key="1">
    <citation type="journal article" date="2016" name="Sci. Rep.">
        <title>Metabolic traits of an uncultured archaeal lineage -MSBL1- from brine pools of the Red Sea.</title>
        <authorList>
            <person name="Mwirichia R."/>
            <person name="Alam I."/>
            <person name="Rashid M."/>
            <person name="Vinu M."/>
            <person name="Ba-Alawi W."/>
            <person name="Anthony Kamau A."/>
            <person name="Kamanda Ngugi D."/>
            <person name="Goker M."/>
            <person name="Klenk H.P."/>
            <person name="Bajic V."/>
            <person name="Stingl U."/>
        </authorList>
    </citation>
    <scope>NUCLEOTIDE SEQUENCE [LARGE SCALE GENOMIC DNA]</scope>
    <source>
        <strain evidence="3">SCGC-AAA259D14</strain>
    </source>
</reference>
<organism evidence="3 4">
    <name type="scientific">candidate division MSBL1 archaeon SCGC-AAA259D14</name>
    <dbReference type="NCBI Taxonomy" id="1698261"/>
    <lineage>
        <taxon>Archaea</taxon>
        <taxon>Methanobacteriati</taxon>
        <taxon>Methanobacteriota</taxon>
        <taxon>candidate division MSBL1</taxon>
    </lineage>
</organism>
<comment type="caution">
    <text evidence="3">The sequence shown here is derived from an EMBL/GenBank/DDBJ whole genome shotgun (WGS) entry which is preliminary data.</text>
</comment>
<dbReference type="InterPro" id="IPR037171">
    <property type="entry name" value="NagB/RpiA_transferase-like"/>
</dbReference>
<dbReference type="Proteomes" id="UP000070589">
    <property type="component" value="Unassembled WGS sequence"/>
</dbReference>
<protein>
    <recommendedName>
        <fullName evidence="5">S-methyl-5-thioribose-1-phosphate isomerase</fullName>
    </recommendedName>
</protein>
<dbReference type="Pfam" id="PF01008">
    <property type="entry name" value="IF-2B"/>
    <property type="match status" value="1"/>
</dbReference>
<dbReference type="EMBL" id="LHXL01000002">
    <property type="protein sequence ID" value="KXA90659.1"/>
    <property type="molecule type" value="Genomic_DNA"/>
</dbReference>
<evidence type="ECO:0008006" key="5">
    <source>
        <dbReference type="Google" id="ProtNLM"/>
    </source>
</evidence>
<dbReference type="Gene3D" id="3.40.50.10470">
    <property type="entry name" value="Translation initiation factor eif-2b, domain 2"/>
    <property type="match status" value="1"/>
</dbReference>
<keyword evidence="4" id="KW-1185">Reference proteome</keyword>
<evidence type="ECO:0000313" key="4">
    <source>
        <dbReference type="Proteomes" id="UP000070589"/>
    </source>
</evidence>
<dbReference type="PATRIC" id="fig|1698261.3.peg.83"/>
<proteinExistence type="inferred from homology"/>
<gene>
    <name evidence="3" type="ORF">AKJ62_00345</name>
</gene>
<dbReference type="PANTHER" id="PTHR43475:SF1">
    <property type="entry name" value="METHYLTHIORIBOSE-1-PHOSPHATE ISOMERASE"/>
    <property type="match status" value="1"/>
</dbReference>
<dbReference type="Gene3D" id="1.20.120.420">
    <property type="entry name" value="translation initiation factor eif-2b, domain 1"/>
    <property type="match status" value="1"/>
</dbReference>
<evidence type="ECO:0000256" key="1">
    <source>
        <dbReference type="ARBA" id="ARBA00023235"/>
    </source>
</evidence>
<dbReference type="InterPro" id="IPR042529">
    <property type="entry name" value="IF_2B-like_C"/>
</dbReference>
<evidence type="ECO:0000313" key="3">
    <source>
        <dbReference type="EMBL" id="KXA90659.1"/>
    </source>
</evidence>
<dbReference type="NCBIfam" id="TIGR00524">
    <property type="entry name" value="eIF-2B_rel"/>
    <property type="match status" value="1"/>
</dbReference>
<comment type="similarity">
    <text evidence="2">Belongs to the eIF-2B alpha/beta/delta subunits family.</text>
</comment>
<dbReference type="SUPFAM" id="SSF100950">
    <property type="entry name" value="NagB/RpiA/CoA transferase-like"/>
    <property type="match status" value="1"/>
</dbReference>
<dbReference type="GO" id="GO:0046523">
    <property type="term" value="F:S-methyl-5-thioribose-1-phosphate isomerase activity"/>
    <property type="evidence" value="ECO:0007669"/>
    <property type="project" value="TreeGrafter"/>
</dbReference>
<dbReference type="InterPro" id="IPR011559">
    <property type="entry name" value="Initiation_fac_2B_a/b/d"/>
</dbReference>
<name>A0A133U905_9EURY</name>
<dbReference type="InterPro" id="IPR000649">
    <property type="entry name" value="IF-2B-related"/>
</dbReference>
<sequence>MTKEELPLLVDLHKNVFFDEEQNKVVILDRRKLPDEITYHECENYEEVAAAIEKMVTQSLGVSPAAGYGIVIAAHQIRGKDRSEKRKYISKAVERIKNTRPTQTSLHHLMDEMLKIAEEKIVDDGKLFEAMRKKAHNWTEKLMEISRKLGKHASEVIEDEDTILTHCYGGPAIYFMGDYAREQGKEIEYFCTETRPYLQGARLTTFALSRGGFPTTLITDGMSAYCMEKGLIDKFITGADRISMDGGVANKIGTYQIALAAREYDIPFYAHSYTGPDPDTPTYKDVEIEMRDPKEITQIRGIRIAPEEIDAFYPAFDCTPPELVKGVVTEKGIYPPVEVSSYFEENS</sequence>
<evidence type="ECO:0000256" key="2">
    <source>
        <dbReference type="RuleBase" id="RU003814"/>
    </source>
</evidence>
<dbReference type="PANTHER" id="PTHR43475">
    <property type="entry name" value="METHYLTHIORIBOSE-1-PHOSPHATE ISOMERASE"/>
    <property type="match status" value="1"/>
</dbReference>
<dbReference type="AlphaFoldDB" id="A0A133U905"/>
<dbReference type="NCBIfam" id="NF004326">
    <property type="entry name" value="PRK05720.1"/>
    <property type="match status" value="1"/>
</dbReference>
<keyword evidence="1" id="KW-0413">Isomerase</keyword>
<dbReference type="GO" id="GO:0019509">
    <property type="term" value="P:L-methionine salvage from methylthioadenosine"/>
    <property type="evidence" value="ECO:0007669"/>
    <property type="project" value="TreeGrafter"/>
</dbReference>
<dbReference type="InterPro" id="IPR027363">
    <property type="entry name" value="M1Pi_N"/>
</dbReference>
<accession>A0A133U905</accession>